<evidence type="ECO:0000313" key="4">
    <source>
        <dbReference type="Proteomes" id="UP000242367"/>
    </source>
</evidence>
<dbReference type="GO" id="GO:0004416">
    <property type="term" value="F:hydroxyacylglutathione hydrolase activity"/>
    <property type="evidence" value="ECO:0007669"/>
    <property type="project" value="UniProtKB-EC"/>
</dbReference>
<dbReference type="InterPro" id="IPR036866">
    <property type="entry name" value="RibonucZ/Hydroxyglut_hydro"/>
</dbReference>
<dbReference type="EC" id="3.1.2.6" evidence="3"/>
<keyword evidence="4" id="KW-1185">Reference proteome</keyword>
<reference evidence="3 4" key="1">
    <citation type="journal article" date="2017" name="Chemistry">
        <title>Isolation, Biosynthesis and Chemical Modifications of Rubterolones A-F: Rare Tropolone Alkaloids from Actinomadura sp. 5-2.</title>
        <authorList>
            <person name="Guo H."/>
            <person name="Benndorf R."/>
            <person name="Leichnitz D."/>
            <person name="Klassen J.L."/>
            <person name="Vollmers J."/>
            <person name="Gorls H."/>
            <person name="Steinacker M."/>
            <person name="Weigel C."/>
            <person name="Dahse H.M."/>
            <person name="Kaster A.K."/>
            <person name="de Beer Z.W."/>
            <person name="Poulsen M."/>
            <person name="Beemelmanns C."/>
        </authorList>
    </citation>
    <scope>NUCLEOTIDE SEQUENCE [LARGE SCALE GENOMIC DNA]</scope>
    <source>
        <strain evidence="3 4">5-2</strain>
    </source>
</reference>
<dbReference type="Gene3D" id="3.60.15.10">
    <property type="entry name" value="Ribonuclease Z/Hydroxyacylglutathione hydrolase-like"/>
    <property type="match status" value="1"/>
</dbReference>
<keyword evidence="3" id="KW-0378">Hydrolase</keyword>
<name>A0A2P4UEL6_9ACTN</name>
<accession>A0A2P4UEL6</accession>
<dbReference type="RefSeq" id="WP_103565114.1">
    <property type="nucleotide sequence ID" value="NZ_MTBP01000003.1"/>
</dbReference>
<evidence type="ECO:0000256" key="1">
    <source>
        <dbReference type="SAM" id="MobiDB-lite"/>
    </source>
</evidence>
<feature type="domain" description="Metallo-beta-lactamase" evidence="2">
    <location>
        <begin position="28"/>
        <end position="209"/>
    </location>
</feature>
<sequence length="300" mass="31431">MDGLPPRRETELADGVVALVHGDGGGGMSNAALLLREPVTVVDTMLLPEMALGIRAALARRGRDAALVVNTHNHADHIGGNAVFAGVRTIAHPRTVASTKAMLGPHLPDLLSQVMPRFAPRLAGWDTPPAEPVRALADELPDGVEALAFEDAHSAADVALWLPGDRVLLAGDLCFTGVTPLAVHGRIGRWRAALDELIALRPRTVLPGHGPPTGPEALHALADYLDRVLAAADEARAEGLPAETVAGRFDAGAAAGWLEPGRTLVNIKVALSEKNSTPFQGEHHVGTDGATHHRGRLLEG</sequence>
<dbReference type="AlphaFoldDB" id="A0A2P4UEL6"/>
<protein>
    <submittedName>
        <fullName evidence="3">Hydroxyacylglutathione hydrolase</fullName>
        <ecNumber evidence="3">3.1.2.6</ecNumber>
    </submittedName>
</protein>
<dbReference type="CDD" id="cd16282">
    <property type="entry name" value="metallo-hydrolase-like_MBL-fold"/>
    <property type="match status" value="1"/>
</dbReference>
<dbReference type="InterPro" id="IPR050855">
    <property type="entry name" value="NDM-1-like"/>
</dbReference>
<dbReference type="Proteomes" id="UP000242367">
    <property type="component" value="Unassembled WGS sequence"/>
</dbReference>
<feature type="region of interest" description="Disordered" evidence="1">
    <location>
        <begin position="277"/>
        <end position="300"/>
    </location>
</feature>
<dbReference type="SMART" id="SM00849">
    <property type="entry name" value="Lactamase_B"/>
    <property type="match status" value="1"/>
</dbReference>
<comment type="caution">
    <text evidence="3">The sequence shown here is derived from an EMBL/GenBank/DDBJ whole genome shotgun (WGS) entry which is preliminary data.</text>
</comment>
<proteinExistence type="predicted"/>
<evidence type="ECO:0000259" key="2">
    <source>
        <dbReference type="SMART" id="SM00849"/>
    </source>
</evidence>
<dbReference type="Pfam" id="PF00753">
    <property type="entry name" value="Lactamase_B"/>
    <property type="match status" value="1"/>
</dbReference>
<dbReference type="EMBL" id="MTBP01000003">
    <property type="protein sequence ID" value="POM23503.1"/>
    <property type="molecule type" value="Genomic_DNA"/>
</dbReference>
<dbReference type="PANTHER" id="PTHR42951">
    <property type="entry name" value="METALLO-BETA-LACTAMASE DOMAIN-CONTAINING"/>
    <property type="match status" value="1"/>
</dbReference>
<dbReference type="InterPro" id="IPR001279">
    <property type="entry name" value="Metallo-B-lactamas"/>
</dbReference>
<gene>
    <name evidence="3" type="primary">gloB_1</name>
    <name evidence="3" type="ORF">BTM25_46570</name>
</gene>
<organism evidence="3 4">
    <name type="scientific">Actinomadura rubteroloni</name>
    <dbReference type="NCBI Taxonomy" id="1926885"/>
    <lineage>
        <taxon>Bacteria</taxon>
        <taxon>Bacillati</taxon>
        <taxon>Actinomycetota</taxon>
        <taxon>Actinomycetes</taxon>
        <taxon>Streptosporangiales</taxon>
        <taxon>Thermomonosporaceae</taxon>
        <taxon>Actinomadura</taxon>
    </lineage>
</organism>
<dbReference type="SUPFAM" id="SSF56281">
    <property type="entry name" value="Metallo-hydrolase/oxidoreductase"/>
    <property type="match status" value="1"/>
</dbReference>
<evidence type="ECO:0000313" key="3">
    <source>
        <dbReference type="EMBL" id="POM23503.1"/>
    </source>
</evidence>